<dbReference type="GO" id="GO:0006465">
    <property type="term" value="P:signal peptide processing"/>
    <property type="evidence" value="ECO:0007669"/>
    <property type="project" value="InterPro"/>
</dbReference>
<dbReference type="InterPro" id="IPR000223">
    <property type="entry name" value="Pept_S26A_signal_pept_1"/>
</dbReference>
<proteinExistence type="inferred from homology"/>
<dbReference type="SUPFAM" id="SSF51306">
    <property type="entry name" value="LexA/Signal peptidase"/>
    <property type="match status" value="1"/>
</dbReference>
<comment type="similarity">
    <text evidence="2 6">Belongs to the peptidase S26 family.</text>
</comment>
<dbReference type="GO" id="GO:0009003">
    <property type="term" value="F:signal peptidase activity"/>
    <property type="evidence" value="ECO:0007669"/>
    <property type="project" value="UniProtKB-EC"/>
</dbReference>
<comment type="subcellular location">
    <subcellularLocation>
        <location evidence="6">Membrane</location>
        <topology evidence="6">Single-pass type II membrane protein</topology>
    </subcellularLocation>
</comment>
<feature type="transmembrane region" description="Helical" evidence="6">
    <location>
        <begin position="12"/>
        <end position="33"/>
    </location>
</feature>
<keyword evidence="6" id="KW-1133">Transmembrane helix</keyword>
<dbReference type="PRINTS" id="PR00727">
    <property type="entry name" value="LEADERPTASE"/>
</dbReference>
<feature type="domain" description="Peptidase S26" evidence="7">
    <location>
        <begin position="13"/>
        <end position="181"/>
    </location>
</feature>
<keyword evidence="6" id="KW-0812">Transmembrane</keyword>
<evidence type="ECO:0000313" key="9">
    <source>
        <dbReference type="Proteomes" id="UP000034752"/>
    </source>
</evidence>
<accession>A0A0G1K6J4</accession>
<evidence type="ECO:0000313" key="8">
    <source>
        <dbReference type="EMBL" id="KKT51952.1"/>
    </source>
</evidence>
<dbReference type="EC" id="3.4.21.89" evidence="3 6"/>
<evidence type="ECO:0000256" key="3">
    <source>
        <dbReference type="ARBA" id="ARBA00013208"/>
    </source>
</evidence>
<dbReference type="PANTHER" id="PTHR43390:SF1">
    <property type="entry name" value="CHLOROPLAST PROCESSING PEPTIDASE"/>
    <property type="match status" value="1"/>
</dbReference>
<dbReference type="CDD" id="cd06530">
    <property type="entry name" value="S26_SPase_I"/>
    <property type="match status" value="1"/>
</dbReference>
<dbReference type="GO" id="GO:0016020">
    <property type="term" value="C:membrane"/>
    <property type="evidence" value="ECO:0007669"/>
    <property type="project" value="UniProtKB-SubCell"/>
</dbReference>
<comment type="caution">
    <text evidence="8">The sequence shown here is derived from an EMBL/GenBank/DDBJ whole genome shotgun (WGS) entry which is preliminary data.</text>
</comment>
<dbReference type="PROSITE" id="PS00760">
    <property type="entry name" value="SPASE_I_2"/>
    <property type="match status" value="1"/>
</dbReference>
<dbReference type="PATRIC" id="fig|1620410.3.peg.346"/>
<dbReference type="AlphaFoldDB" id="A0A0G1K6J4"/>
<reference evidence="8 9" key="1">
    <citation type="journal article" date="2015" name="Nature">
        <title>rRNA introns, odd ribosomes, and small enigmatic genomes across a large radiation of phyla.</title>
        <authorList>
            <person name="Brown C.T."/>
            <person name="Hug L.A."/>
            <person name="Thomas B.C."/>
            <person name="Sharon I."/>
            <person name="Castelle C.J."/>
            <person name="Singh A."/>
            <person name="Wilkins M.J."/>
            <person name="Williams K.H."/>
            <person name="Banfield J.F."/>
        </authorList>
    </citation>
    <scope>NUCLEOTIDE SEQUENCE [LARGE SCALE GENOMIC DNA]</scope>
</reference>
<organism evidence="8 9">
    <name type="scientific">candidate division Kazan bacterium GW2011_GWA1_44_22</name>
    <dbReference type="NCBI Taxonomy" id="1620410"/>
    <lineage>
        <taxon>Bacteria</taxon>
        <taxon>Bacteria division Kazan-3B-28</taxon>
    </lineage>
</organism>
<dbReference type="Pfam" id="PF10502">
    <property type="entry name" value="Peptidase_S26"/>
    <property type="match status" value="1"/>
</dbReference>
<evidence type="ECO:0000256" key="5">
    <source>
        <dbReference type="PIRSR" id="PIRSR600223-1"/>
    </source>
</evidence>
<dbReference type="GO" id="GO:0004252">
    <property type="term" value="F:serine-type endopeptidase activity"/>
    <property type="evidence" value="ECO:0007669"/>
    <property type="project" value="InterPro"/>
</dbReference>
<evidence type="ECO:0000256" key="6">
    <source>
        <dbReference type="RuleBase" id="RU362042"/>
    </source>
</evidence>
<gene>
    <name evidence="8" type="ORF">VE96_C0023G0019</name>
</gene>
<evidence type="ECO:0000259" key="7">
    <source>
        <dbReference type="Pfam" id="PF10502"/>
    </source>
</evidence>
<dbReference type="Gene3D" id="2.10.109.10">
    <property type="entry name" value="Umud Fragment, subunit A"/>
    <property type="match status" value="1"/>
</dbReference>
<dbReference type="PANTHER" id="PTHR43390">
    <property type="entry name" value="SIGNAL PEPTIDASE I"/>
    <property type="match status" value="1"/>
</dbReference>
<keyword evidence="4 6" id="KW-0378">Hydrolase</keyword>
<comment type="catalytic activity">
    <reaction evidence="1 6">
        <text>Cleavage of hydrophobic, N-terminal signal or leader sequences from secreted and periplasmic proteins.</text>
        <dbReference type="EC" id="3.4.21.89"/>
    </reaction>
</comment>
<feature type="active site" evidence="5">
    <location>
        <position position="43"/>
    </location>
</feature>
<protein>
    <recommendedName>
        <fullName evidence="3 6">Signal peptidase I</fullName>
        <ecNumber evidence="3 6">3.4.21.89</ecNumber>
    </recommendedName>
</protein>
<dbReference type="NCBIfam" id="TIGR02227">
    <property type="entry name" value="sigpep_I_bact"/>
    <property type="match status" value="1"/>
</dbReference>
<dbReference type="InterPro" id="IPR019533">
    <property type="entry name" value="Peptidase_S26"/>
</dbReference>
<evidence type="ECO:0000256" key="1">
    <source>
        <dbReference type="ARBA" id="ARBA00000677"/>
    </source>
</evidence>
<evidence type="ECO:0000256" key="4">
    <source>
        <dbReference type="ARBA" id="ARBA00022801"/>
    </source>
</evidence>
<feature type="active site" evidence="5">
    <location>
        <position position="86"/>
    </location>
</feature>
<dbReference type="Proteomes" id="UP000034752">
    <property type="component" value="Unassembled WGS sequence"/>
</dbReference>
<dbReference type="InterPro" id="IPR036286">
    <property type="entry name" value="LexA/Signal_pep-like_sf"/>
</dbReference>
<keyword evidence="6" id="KW-0472">Membrane</keyword>
<evidence type="ECO:0000256" key="2">
    <source>
        <dbReference type="ARBA" id="ARBA00009370"/>
    </source>
</evidence>
<dbReference type="EMBL" id="LCIJ01000023">
    <property type="protein sequence ID" value="KKT51952.1"/>
    <property type="molecule type" value="Genomic_DNA"/>
</dbReference>
<name>A0A0G1K6J4_UNCK3</name>
<keyword evidence="6" id="KW-0645">Protease</keyword>
<dbReference type="InterPro" id="IPR019757">
    <property type="entry name" value="Pept_S26A_signal_pept_1_Lys-AS"/>
</dbReference>
<sequence length="198" mass="22723">MNNLKQGIISFLLEVAKVVLVSLVIILPVRYFIIQPFFVSGSSMVPNFHDREYILVDKWTYALGRPQRGDVVIFKSPTDPKEYFIKRIVGLPGERVLVGDNKITIFNDRYPNGFILFESWYLPEENLTLCASNSSYCGRVITIDDGKYFLLGDNREHSSDSRVFGPVNKSAFAGLAWLRLWPLDRINFIPRVEYPPVN</sequence>